<keyword evidence="2" id="KW-1185">Reference proteome</keyword>
<evidence type="ECO:0000313" key="1">
    <source>
        <dbReference type="EMBL" id="RDU23258.1"/>
    </source>
</evidence>
<dbReference type="EMBL" id="QRCT01000031">
    <property type="protein sequence ID" value="RDU23258.1"/>
    <property type="molecule type" value="Genomic_DNA"/>
</dbReference>
<proteinExistence type="predicted"/>
<dbReference type="OrthoDB" id="1929575at2"/>
<evidence type="ECO:0000313" key="2">
    <source>
        <dbReference type="Proteomes" id="UP000255036"/>
    </source>
</evidence>
<evidence type="ECO:0008006" key="3">
    <source>
        <dbReference type="Google" id="ProtNLM"/>
    </source>
</evidence>
<accession>A0A371AUL7</accession>
<dbReference type="Proteomes" id="UP000255036">
    <property type="component" value="Unassembled WGS sequence"/>
</dbReference>
<gene>
    <name evidence="1" type="ORF">DWV06_10475</name>
</gene>
<dbReference type="RefSeq" id="WP_115482141.1">
    <property type="nucleotide sequence ID" value="NZ_QRCT01000031.1"/>
</dbReference>
<protein>
    <recommendedName>
        <fullName evidence="3">DUF5082 domain-containing protein</fullName>
    </recommendedName>
</protein>
<organism evidence="1 2">
    <name type="scientific">Anaerosacchariphilus polymeriproducens</name>
    <dbReference type="NCBI Taxonomy" id="1812858"/>
    <lineage>
        <taxon>Bacteria</taxon>
        <taxon>Bacillati</taxon>
        <taxon>Bacillota</taxon>
        <taxon>Clostridia</taxon>
        <taxon>Lachnospirales</taxon>
        <taxon>Lachnospiraceae</taxon>
        <taxon>Anaerosacchariphilus</taxon>
    </lineage>
</organism>
<dbReference type="AlphaFoldDB" id="A0A371AUL7"/>
<reference evidence="1 2" key="1">
    <citation type="submission" date="2018-07" db="EMBL/GenBank/DDBJ databases">
        <title>Anaerosacharophilus polymeroproducens gen. nov. sp. nov., an anaerobic bacterium isolated from salt field.</title>
        <authorList>
            <person name="Kim W."/>
            <person name="Yang S.-H."/>
            <person name="Oh J."/>
            <person name="Lee J.-H."/>
            <person name="Kwon K.K."/>
        </authorList>
    </citation>
    <scope>NUCLEOTIDE SEQUENCE [LARGE SCALE GENOMIC DNA]</scope>
    <source>
        <strain evidence="1 2">MCWD5</strain>
    </source>
</reference>
<name>A0A371AUL7_9FIRM</name>
<comment type="caution">
    <text evidence="1">The sequence shown here is derived from an EMBL/GenBank/DDBJ whole genome shotgun (WGS) entry which is preliminary data.</text>
</comment>
<sequence>MACRCNDIAGCKADIEDLKTAKGYLTELITLDTQVEQGLTAIVGYSQSAFTTKNLDLLEGNEKKVNDQVTSTLSNILTRIETEITTLETQSLVELEREDKQTHQEEKKNEA</sequence>